<proteinExistence type="predicted"/>
<dbReference type="AlphaFoldDB" id="A0A9P7GP70"/>
<feature type="region of interest" description="Disordered" evidence="2">
    <location>
        <begin position="455"/>
        <end position="490"/>
    </location>
</feature>
<reference evidence="3" key="1">
    <citation type="submission" date="2021-02" db="EMBL/GenBank/DDBJ databases">
        <authorList>
            <person name="Nieuwenhuis M."/>
            <person name="Van De Peppel L.J.J."/>
        </authorList>
    </citation>
    <scope>NUCLEOTIDE SEQUENCE</scope>
    <source>
        <strain evidence="3">D49</strain>
    </source>
</reference>
<feature type="region of interest" description="Disordered" evidence="2">
    <location>
        <begin position="1011"/>
        <end position="1053"/>
    </location>
</feature>
<feature type="non-terminal residue" evidence="3">
    <location>
        <position position="1053"/>
    </location>
</feature>
<feature type="coiled-coil region" evidence="1">
    <location>
        <begin position="955"/>
        <end position="1004"/>
    </location>
</feature>
<feature type="compositionally biased region" description="Basic and acidic residues" evidence="2">
    <location>
        <begin position="1040"/>
        <end position="1053"/>
    </location>
</feature>
<accession>A0A9P7GP70</accession>
<gene>
    <name evidence="3" type="ORF">H0H81_011828</name>
</gene>
<sequence length="1053" mass="115958">MSKTPKAPLTLLKYTSLFTAPPPFAQSAVRLGVAAAVLSSLALTTTMPARRSSRLPGTPSALVDTKGETMFNRVVVSNRKTPASGISTSTPIDPSGHATTASATIATKRKPPNHKGYVPLDEIQKNNTKPVDPANPTPWNHPEELPYICSDDWSQDLMLEHLCRASFSVPPHDNSTPVHLIQILPSCVNPGGAFTTVTASRAVYLPRGYRVPLMFIAKFQWESLRLVLTGTKPMEEWDEYKFDIMHLSRLCQHLFEQAQAAQKAALEGSSVVVNAKGSSRAETKGKLVFDRTWRSPTFDRMLTRFYHKWFVSREWSLKAFYEEFDEEEYEIDVLKYDWDRWAIKGHKGFMLTLKEIQNGITAETYVGGLRRRADGVWIWDSEAGAAVVPTPFMTDNTPLAATPMKTTTTTAKATTATADISPNNMIRGKHEHLDNAGANRTEIVPPFGTVTIMNQKRKAGDSGKSESMDEPVSKRAKTRAPSTMMDTPATSIGAADPKLLQLAPGMSPAPAQTSKPTTSIIPPSLVITRPMSITTPNPTSGVLPRFPSAHPPGLSNGKAMSTILRSIPLLSGPAEAAVVVYPTQVTAPAQAQVVADGPILGENMGLKDVVPMNVDKSLTPVVGVMSAQKVGDNGQAGAKCTINTSSLVDHVLIPQMAESGPEPTLKASENTGDDQAEDLMELGKPTEQPALTSNAIAETHIASSNADSKHPVGPLMPQGTCAKSTCTILFLRDLLALLHTPGWGGPCREAEITAEKGARHILGTQAHYTLLEREGAISTDEHLDILKHASAALVKVLLPFEGEELQSMIRLLDTQFQQQAKLLWKPEEWLLKDIEPYTKVLKEKGVQTLNTTSFSTGIQVDEINVTRSTEIKPRSLSWKDSQNFTQERNFGRVCIRPKYDQIQQEIQLEEDCTWILGPSSTRTPIFDAIVNEFRTLASNLRSSNQKYPKDLEPMCDLDRSEVEKLKDELKRLEDRRKNEIESITRKHQKEVEALCDSIRAMEEERAFAVELEKGKGKEREVLTDPESDEESDQQATDDELAFHDSEDVELLTH</sequence>
<evidence type="ECO:0000313" key="3">
    <source>
        <dbReference type="EMBL" id="KAG5650557.1"/>
    </source>
</evidence>
<evidence type="ECO:0000313" key="4">
    <source>
        <dbReference type="Proteomes" id="UP000717328"/>
    </source>
</evidence>
<reference evidence="3" key="2">
    <citation type="submission" date="2021-10" db="EMBL/GenBank/DDBJ databases">
        <title>Phylogenomics reveals ancestral predisposition of the termite-cultivated fungus Termitomyces towards a domesticated lifestyle.</title>
        <authorList>
            <person name="Auxier B."/>
            <person name="Grum-Grzhimaylo A."/>
            <person name="Cardenas M.E."/>
            <person name="Lodge J.D."/>
            <person name="Laessoe T."/>
            <person name="Pedersen O."/>
            <person name="Smith M.E."/>
            <person name="Kuyper T.W."/>
            <person name="Franco-Molano E.A."/>
            <person name="Baroni T.J."/>
            <person name="Aanen D.K."/>
        </authorList>
    </citation>
    <scope>NUCLEOTIDE SEQUENCE</scope>
    <source>
        <strain evidence="3">D49</strain>
    </source>
</reference>
<feature type="region of interest" description="Disordered" evidence="2">
    <location>
        <begin position="108"/>
        <end position="129"/>
    </location>
</feature>
<dbReference type="Proteomes" id="UP000717328">
    <property type="component" value="Unassembled WGS sequence"/>
</dbReference>
<protein>
    <submittedName>
        <fullName evidence="3">Uncharacterized protein</fullName>
    </submittedName>
</protein>
<comment type="caution">
    <text evidence="3">The sequence shown here is derived from an EMBL/GenBank/DDBJ whole genome shotgun (WGS) entry which is preliminary data.</text>
</comment>
<feature type="compositionally biased region" description="Acidic residues" evidence="2">
    <location>
        <begin position="1023"/>
        <end position="1039"/>
    </location>
</feature>
<evidence type="ECO:0000256" key="1">
    <source>
        <dbReference type="SAM" id="Coils"/>
    </source>
</evidence>
<keyword evidence="4" id="KW-1185">Reference proteome</keyword>
<feature type="compositionally biased region" description="Basic and acidic residues" evidence="2">
    <location>
        <begin position="458"/>
        <end position="473"/>
    </location>
</feature>
<feature type="compositionally biased region" description="Basic and acidic residues" evidence="2">
    <location>
        <begin position="1011"/>
        <end position="1022"/>
    </location>
</feature>
<organism evidence="3 4">
    <name type="scientific">Sphagnurus paluster</name>
    <dbReference type="NCBI Taxonomy" id="117069"/>
    <lineage>
        <taxon>Eukaryota</taxon>
        <taxon>Fungi</taxon>
        <taxon>Dikarya</taxon>
        <taxon>Basidiomycota</taxon>
        <taxon>Agaricomycotina</taxon>
        <taxon>Agaricomycetes</taxon>
        <taxon>Agaricomycetidae</taxon>
        <taxon>Agaricales</taxon>
        <taxon>Tricholomatineae</taxon>
        <taxon>Lyophyllaceae</taxon>
        <taxon>Sphagnurus</taxon>
    </lineage>
</organism>
<dbReference type="OrthoDB" id="3062753at2759"/>
<evidence type="ECO:0000256" key="2">
    <source>
        <dbReference type="SAM" id="MobiDB-lite"/>
    </source>
</evidence>
<feature type="compositionally biased region" description="Polar residues" evidence="2">
    <location>
        <begin position="480"/>
        <end position="490"/>
    </location>
</feature>
<name>A0A9P7GP70_9AGAR</name>
<keyword evidence="1" id="KW-0175">Coiled coil</keyword>
<dbReference type="EMBL" id="JABCKI010000418">
    <property type="protein sequence ID" value="KAG5650557.1"/>
    <property type="molecule type" value="Genomic_DNA"/>
</dbReference>